<comment type="domain">
    <text evidence="11">The DHHC domain is required for palmitoyltransferase activity.</text>
</comment>
<dbReference type="OrthoDB" id="9909019at2759"/>
<keyword evidence="8 11" id="KW-0012">Acyltransferase</keyword>
<evidence type="ECO:0000256" key="2">
    <source>
        <dbReference type="ARBA" id="ARBA00022679"/>
    </source>
</evidence>
<sequence length="667" mass="73220">MTSRPHTAPRGSVRSSADTTSSFPNPVDIANRPGSAARPTSMVSSRMTDIADEDGDNGGEQRERGGSRGNPGESRVSTTGASPKRQPMSLIGRVQGLTGPVGDSGLPPSRPSSAATGKSGAGRRMQGSAAGSVGGASHRPPTSGSRTHVPSLTSQAFFRPMSSQKLQAQRGQRPMSFMTPPPPDSEREEGGHRTSNGSSPQQRGPAFLGQHQDTRPISRGTDITDIPDRGTANTSPFGAETVRSANESEAPLSGLPIPEIHTPGRLDLSKPYRNSASNIAPQKSPRSFRSSFYMPNHNNSRNSRSSMRPHGHEKLESNPSTPRASARRESTKRDVKRLIKEEEALGKNWEYFSGNTVFFMGGRLQNTRERPISAATCLGILLPAGLFYGFSAPWLWQHVSPAIPIIFTYIFLICISSFFHASATNPGILPRNLHPFPPPDPNSDPLSPGPTLTEWTMVTSATSSTAAMEVPTKYCKTCNIWRPPRAHHCRTCDNCVETQDHHCVWLNNCVGRRNYRYFFCFVFFGTVLAFYLMAASLAHILLYARRNGISNSQSISRNRVPLAMVLYGGLIALYPLSLTGYHLFLMGRGETTREYLQSHKFLKKDRHRPFTQGSVWRNWISVLGRERGPTYLEFKGGYVEGDRRFGDRRTGGKKEGAKEGVEMTGMR</sequence>
<dbReference type="AlphaFoldDB" id="A0A9P4NX37"/>
<feature type="compositionally biased region" description="Low complexity" evidence="12">
    <location>
        <begin position="127"/>
        <end position="137"/>
    </location>
</feature>
<keyword evidence="7" id="KW-0449">Lipoprotein</keyword>
<protein>
    <recommendedName>
        <fullName evidence="11">Palmitoyltransferase</fullName>
        <ecNumber evidence="11">2.3.1.225</ecNumber>
    </recommendedName>
</protein>
<dbReference type="Proteomes" id="UP000800235">
    <property type="component" value="Unassembled WGS sequence"/>
</dbReference>
<feature type="compositionally biased region" description="Low complexity" evidence="12">
    <location>
        <begin position="294"/>
        <end position="308"/>
    </location>
</feature>
<feature type="transmembrane region" description="Helical" evidence="11">
    <location>
        <begin position="372"/>
        <end position="396"/>
    </location>
</feature>
<evidence type="ECO:0000313" key="14">
    <source>
        <dbReference type="EMBL" id="KAF2432988.1"/>
    </source>
</evidence>
<comment type="caution">
    <text evidence="14">The sequence shown here is derived from an EMBL/GenBank/DDBJ whole genome shotgun (WGS) entry which is preliminary data.</text>
</comment>
<evidence type="ECO:0000313" key="15">
    <source>
        <dbReference type="Proteomes" id="UP000800235"/>
    </source>
</evidence>
<keyword evidence="6" id="KW-0564">Palmitate</keyword>
<dbReference type="PANTHER" id="PTHR22883:SF43">
    <property type="entry name" value="PALMITOYLTRANSFERASE APP"/>
    <property type="match status" value="1"/>
</dbReference>
<keyword evidence="2 11" id="KW-0808">Transferase</keyword>
<proteinExistence type="inferred from homology"/>
<dbReference type="InterPro" id="IPR039859">
    <property type="entry name" value="PFA4/ZDH16/20/ERF2-like"/>
</dbReference>
<dbReference type="EC" id="2.3.1.225" evidence="11"/>
<evidence type="ECO:0000256" key="12">
    <source>
        <dbReference type="SAM" id="MobiDB-lite"/>
    </source>
</evidence>
<keyword evidence="5 11" id="KW-0472">Membrane</keyword>
<evidence type="ECO:0000256" key="3">
    <source>
        <dbReference type="ARBA" id="ARBA00022692"/>
    </source>
</evidence>
<gene>
    <name evidence="14" type="ORF">EJ08DRAFT_732048</name>
</gene>
<accession>A0A9P4NX37</accession>
<evidence type="ECO:0000256" key="8">
    <source>
        <dbReference type="ARBA" id="ARBA00023315"/>
    </source>
</evidence>
<feature type="compositionally biased region" description="Polar residues" evidence="12">
    <location>
        <begin position="140"/>
        <end position="170"/>
    </location>
</feature>
<feature type="transmembrane region" description="Helical" evidence="11">
    <location>
        <begin position="517"/>
        <end position="544"/>
    </location>
</feature>
<evidence type="ECO:0000256" key="7">
    <source>
        <dbReference type="ARBA" id="ARBA00023288"/>
    </source>
</evidence>
<evidence type="ECO:0000256" key="4">
    <source>
        <dbReference type="ARBA" id="ARBA00022989"/>
    </source>
</evidence>
<organism evidence="14 15">
    <name type="scientific">Tothia fuscella</name>
    <dbReference type="NCBI Taxonomy" id="1048955"/>
    <lineage>
        <taxon>Eukaryota</taxon>
        <taxon>Fungi</taxon>
        <taxon>Dikarya</taxon>
        <taxon>Ascomycota</taxon>
        <taxon>Pezizomycotina</taxon>
        <taxon>Dothideomycetes</taxon>
        <taxon>Pleosporomycetidae</taxon>
        <taxon>Venturiales</taxon>
        <taxon>Cylindrosympodiaceae</taxon>
        <taxon>Tothia</taxon>
    </lineage>
</organism>
<feature type="transmembrane region" description="Helical" evidence="11">
    <location>
        <begin position="564"/>
        <end position="584"/>
    </location>
</feature>
<feature type="domain" description="Palmitoyltransferase DHHC" evidence="13">
    <location>
        <begin position="472"/>
        <end position="598"/>
    </location>
</feature>
<feature type="compositionally biased region" description="Polar residues" evidence="12">
    <location>
        <begin position="272"/>
        <end position="290"/>
    </location>
</feature>
<keyword evidence="15" id="KW-1185">Reference proteome</keyword>
<dbReference type="InterPro" id="IPR001594">
    <property type="entry name" value="Palmitoyltrfase_DHHC"/>
</dbReference>
<evidence type="ECO:0000256" key="9">
    <source>
        <dbReference type="ARBA" id="ARBA00023463"/>
    </source>
</evidence>
<dbReference type="GO" id="GO:0019706">
    <property type="term" value="F:protein-cysteine S-palmitoyltransferase activity"/>
    <property type="evidence" value="ECO:0007669"/>
    <property type="project" value="UniProtKB-EC"/>
</dbReference>
<feature type="transmembrane region" description="Helical" evidence="11">
    <location>
        <begin position="402"/>
        <end position="421"/>
    </location>
</feature>
<feature type="region of interest" description="Disordered" evidence="12">
    <location>
        <begin position="1"/>
        <end position="334"/>
    </location>
</feature>
<feature type="compositionally biased region" description="Polar residues" evidence="12">
    <location>
        <begin position="193"/>
        <end position="202"/>
    </location>
</feature>
<evidence type="ECO:0000256" key="6">
    <source>
        <dbReference type="ARBA" id="ARBA00023139"/>
    </source>
</evidence>
<feature type="compositionally biased region" description="Basic and acidic residues" evidence="12">
    <location>
        <begin position="645"/>
        <end position="661"/>
    </location>
</feature>
<feature type="compositionally biased region" description="Polar residues" evidence="12">
    <location>
        <begin position="13"/>
        <end position="24"/>
    </location>
</feature>
<feature type="region of interest" description="Disordered" evidence="12">
    <location>
        <begin position="645"/>
        <end position="667"/>
    </location>
</feature>
<evidence type="ECO:0000256" key="5">
    <source>
        <dbReference type="ARBA" id="ARBA00023136"/>
    </source>
</evidence>
<evidence type="ECO:0000256" key="11">
    <source>
        <dbReference type="RuleBase" id="RU079119"/>
    </source>
</evidence>
<comment type="similarity">
    <text evidence="9">Belongs to the DHHC palmitoyltransferase family. ERF2/ZDHHC9 subfamily.</text>
</comment>
<dbReference type="EMBL" id="MU007023">
    <property type="protein sequence ID" value="KAF2432988.1"/>
    <property type="molecule type" value="Genomic_DNA"/>
</dbReference>
<comment type="catalytic activity">
    <reaction evidence="10 11">
        <text>L-cysteinyl-[protein] + hexadecanoyl-CoA = S-hexadecanoyl-L-cysteinyl-[protein] + CoA</text>
        <dbReference type="Rhea" id="RHEA:36683"/>
        <dbReference type="Rhea" id="RHEA-COMP:10131"/>
        <dbReference type="Rhea" id="RHEA-COMP:11032"/>
        <dbReference type="ChEBI" id="CHEBI:29950"/>
        <dbReference type="ChEBI" id="CHEBI:57287"/>
        <dbReference type="ChEBI" id="CHEBI:57379"/>
        <dbReference type="ChEBI" id="CHEBI:74151"/>
        <dbReference type="EC" id="2.3.1.225"/>
    </reaction>
</comment>
<dbReference type="GO" id="GO:0005794">
    <property type="term" value="C:Golgi apparatus"/>
    <property type="evidence" value="ECO:0007669"/>
    <property type="project" value="TreeGrafter"/>
</dbReference>
<comment type="subcellular location">
    <subcellularLocation>
        <location evidence="1">Endomembrane system</location>
        <topology evidence="1">Multi-pass membrane protein</topology>
    </subcellularLocation>
</comment>
<evidence type="ECO:0000259" key="13">
    <source>
        <dbReference type="Pfam" id="PF01529"/>
    </source>
</evidence>
<dbReference type="PROSITE" id="PS50216">
    <property type="entry name" value="DHHC"/>
    <property type="match status" value="1"/>
</dbReference>
<dbReference type="PANTHER" id="PTHR22883">
    <property type="entry name" value="ZINC FINGER DHHC DOMAIN CONTAINING PROTEIN"/>
    <property type="match status" value="1"/>
</dbReference>
<keyword evidence="4 11" id="KW-1133">Transmembrane helix</keyword>
<dbReference type="GO" id="GO:0005783">
    <property type="term" value="C:endoplasmic reticulum"/>
    <property type="evidence" value="ECO:0007669"/>
    <property type="project" value="TreeGrafter"/>
</dbReference>
<name>A0A9P4NX37_9PEZI</name>
<reference evidence="14" key="1">
    <citation type="journal article" date="2020" name="Stud. Mycol.">
        <title>101 Dothideomycetes genomes: a test case for predicting lifestyles and emergence of pathogens.</title>
        <authorList>
            <person name="Haridas S."/>
            <person name="Albert R."/>
            <person name="Binder M."/>
            <person name="Bloem J."/>
            <person name="Labutti K."/>
            <person name="Salamov A."/>
            <person name="Andreopoulos B."/>
            <person name="Baker S."/>
            <person name="Barry K."/>
            <person name="Bills G."/>
            <person name="Bluhm B."/>
            <person name="Cannon C."/>
            <person name="Castanera R."/>
            <person name="Culley D."/>
            <person name="Daum C."/>
            <person name="Ezra D."/>
            <person name="Gonzalez J."/>
            <person name="Henrissat B."/>
            <person name="Kuo A."/>
            <person name="Liang C."/>
            <person name="Lipzen A."/>
            <person name="Lutzoni F."/>
            <person name="Magnuson J."/>
            <person name="Mondo S."/>
            <person name="Nolan M."/>
            <person name="Ohm R."/>
            <person name="Pangilinan J."/>
            <person name="Park H.-J."/>
            <person name="Ramirez L."/>
            <person name="Alfaro M."/>
            <person name="Sun H."/>
            <person name="Tritt A."/>
            <person name="Yoshinaga Y."/>
            <person name="Zwiers L.-H."/>
            <person name="Turgeon B."/>
            <person name="Goodwin S."/>
            <person name="Spatafora J."/>
            <person name="Crous P."/>
            <person name="Grigoriev I."/>
        </authorList>
    </citation>
    <scope>NUCLEOTIDE SEQUENCE</scope>
    <source>
        <strain evidence="14">CBS 130266</strain>
    </source>
</reference>
<evidence type="ECO:0000256" key="10">
    <source>
        <dbReference type="ARBA" id="ARBA00048048"/>
    </source>
</evidence>
<dbReference type="GO" id="GO:0006612">
    <property type="term" value="P:protein targeting to membrane"/>
    <property type="evidence" value="ECO:0007669"/>
    <property type="project" value="TreeGrafter"/>
</dbReference>
<dbReference type="Pfam" id="PF01529">
    <property type="entry name" value="DHHC"/>
    <property type="match status" value="1"/>
</dbReference>
<keyword evidence="3 11" id="KW-0812">Transmembrane</keyword>
<evidence type="ECO:0000256" key="1">
    <source>
        <dbReference type="ARBA" id="ARBA00004127"/>
    </source>
</evidence>